<dbReference type="AlphaFoldDB" id="A0A3N4VN98"/>
<name>A0A3N4VN98_9PAST</name>
<dbReference type="RefSeq" id="WP_124211778.1">
    <property type="nucleotide sequence ID" value="NZ_CP016615.1"/>
</dbReference>
<dbReference type="Proteomes" id="UP000281691">
    <property type="component" value="Unassembled WGS sequence"/>
</dbReference>
<organism evidence="2 3">
    <name type="scientific">Vespertiliibacter pulmonis</name>
    <dbReference type="NCBI Taxonomy" id="1443036"/>
    <lineage>
        <taxon>Bacteria</taxon>
        <taxon>Pseudomonadati</taxon>
        <taxon>Pseudomonadota</taxon>
        <taxon>Gammaproteobacteria</taxon>
        <taxon>Pasteurellales</taxon>
        <taxon>Pasteurellaceae</taxon>
        <taxon>Vespertiliibacter</taxon>
    </lineage>
</organism>
<dbReference type="OrthoDB" id="7062456at2"/>
<feature type="transmembrane region" description="Helical" evidence="1">
    <location>
        <begin position="12"/>
        <end position="31"/>
    </location>
</feature>
<keyword evidence="1" id="KW-0472">Membrane</keyword>
<dbReference type="PANTHER" id="PTHR39174">
    <property type="entry name" value="INNER MEMBRANE PROTEIN-RELATED"/>
    <property type="match status" value="1"/>
</dbReference>
<evidence type="ECO:0000313" key="3">
    <source>
        <dbReference type="Proteomes" id="UP000281691"/>
    </source>
</evidence>
<reference evidence="2 3" key="1">
    <citation type="submission" date="2018-11" db="EMBL/GenBank/DDBJ databases">
        <title>Genomic Encyclopedia of Type Strains, Phase IV (KMG-IV): sequencing the most valuable type-strain genomes for metagenomic binning, comparative biology and taxonomic classification.</title>
        <authorList>
            <person name="Goeker M."/>
        </authorList>
    </citation>
    <scope>NUCLEOTIDE SEQUENCE [LARGE SCALE GENOMIC DNA]</scope>
    <source>
        <strain evidence="2 3">DSM 27238</strain>
    </source>
</reference>
<feature type="transmembrane region" description="Helical" evidence="1">
    <location>
        <begin position="43"/>
        <end position="68"/>
    </location>
</feature>
<dbReference type="EMBL" id="RKQP01000007">
    <property type="protein sequence ID" value="RPE80751.1"/>
    <property type="molecule type" value="Genomic_DNA"/>
</dbReference>
<evidence type="ECO:0000313" key="2">
    <source>
        <dbReference type="EMBL" id="RPE80751.1"/>
    </source>
</evidence>
<evidence type="ECO:0000256" key="1">
    <source>
        <dbReference type="SAM" id="Phobius"/>
    </source>
</evidence>
<dbReference type="Pfam" id="PF06196">
    <property type="entry name" value="DUF997"/>
    <property type="match status" value="1"/>
</dbReference>
<sequence length="75" mass="8833">MDQSKQLLREVRWALWLTLCYLVGWGGFAYFSPTGRGILGFPIWFECACIYLPILFIFLVIIVLKLVYKEIKLEE</sequence>
<dbReference type="InterPro" id="IPR010398">
    <property type="entry name" value="DUF997"/>
</dbReference>
<keyword evidence="1" id="KW-1133">Transmembrane helix</keyword>
<accession>A0A3N4VN98</accession>
<keyword evidence="3" id="KW-1185">Reference proteome</keyword>
<dbReference type="PANTHER" id="PTHR39174:SF1">
    <property type="entry name" value="INNER MEMBRANE PROTEIN"/>
    <property type="match status" value="1"/>
</dbReference>
<keyword evidence="1" id="KW-0812">Transmembrane</keyword>
<gene>
    <name evidence="2" type="ORF">EDC46_1666</name>
</gene>
<comment type="caution">
    <text evidence="2">The sequence shown here is derived from an EMBL/GenBank/DDBJ whole genome shotgun (WGS) entry which is preliminary data.</text>
</comment>
<protein>
    <submittedName>
        <fullName evidence="2">Putative membrane protein YhdT</fullName>
    </submittedName>
</protein>
<proteinExistence type="predicted"/>